<reference evidence="2 3" key="1">
    <citation type="submission" date="2020-07" db="EMBL/GenBank/DDBJ databases">
        <title>Genomic Encyclopedia of Type Strains, Phase IV (KMG-V): Genome sequencing to study the core and pangenomes of soil and plant-associated prokaryotes.</title>
        <authorList>
            <person name="Whitman W."/>
        </authorList>
    </citation>
    <scope>NUCLEOTIDE SEQUENCE [LARGE SCALE GENOMIC DNA]</scope>
    <source>
        <strain evidence="2 3">AN3</strain>
    </source>
</reference>
<name>A0A839EFZ1_9HYPH</name>
<protein>
    <recommendedName>
        <fullName evidence="4">LysM domain-containing protein</fullName>
    </recommendedName>
</protein>
<accession>A0A839EFZ1</accession>
<evidence type="ECO:0008006" key="4">
    <source>
        <dbReference type="Google" id="ProtNLM"/>
    </source>
</evidence>
<proteinExistence type="predicted"/>
<organism evidence="2 3">
    <name type="scientific">Phyllobacterium myrsinacearum</name>
    <dbReference type="NCBI Taxonomy" id="28101"/>
    <lineage>
        <taxon>Bacteria</taxon>
        <taxon>Pseudomonadati</taxon>
        <taxon>Pseudomonadota</taxon>
        <taxon>Alphaproteobacteria</taxon>
        <taxon>Hyphomicrobiales</taxon>
        <taxon>Phyllobacteriaceae</taxon>
        <taxon>Phyllobacterium</taxon>
    </lineage>
</organism>
<evidence type="ECO:0000256" key="1">
    <source>
        <dbReference type="SAM" id="MobiDB-lite"/>
    </source>
</evidence>
<evidence type="ECO:0000313" key="2">
    <source>
        <dbReference type="EMBL" id="MBA8879073.1"/>
    </source>
</evidence>
<sequence length="1107" mass="118945">MAFPVDFYYRTRFSRENTQASISFDTAVTHAKKQHADKDRKHAKSADGVTIHQIKYGETSIQVGAGYGYKLEQLQLMNPGLRQDANVLVEGDTLTILDRELFDTVKASSDLTDEAVRADRSYTKMTNPSRDTPAHVRKLNAMEAPSVLQNADEKRKEAAALLMPGLLEAALPAGLDKAAMNQALDDHAKAIAPVGDDQPEFAKIVKDAKEGARSTMNEIFDRKVSFKDLASGGTREASLRELVADAKGTPAGSRRRDPSIEWQNVNRGVSALMRDLAAEATTGDKAAKKLAETQAVRNLSQIIAAATPNHDLSPEVDPFVSAVNSAANQVLVQSSVDAVNAAGNNKHADTRHSVPELQEMVAQTDGIDVALTAQRVQGATPALDTAMTDLFQQSIKFGSGAVMTDLTKVRSAMSDLTVLADRMATKEGEGEVSDLASSVVRVIDKVSEKSDESSKSVAFQIGTGLRESIADGQSPALAKEIARQLMDKDIVKSEHRSEASIILNLAGMGVEELKKNGTSTGKEFYEKVVYVSELGRENIGGSSSFSHTNGVASLLKSEKSLVERADRYGKAIVLTAAASRGLPKELQGLEGAERFENAGNDIRDGLDKDVVTGKGKDAEINFLPLLRQYSPGGALSSQQIAADQARVRLQDLPGQDLDKLIDELGRLPADDPYNELVKQLKSLDDPKAALYDSPELTLALMERFSQPDGARPKEDAGPSAGFLSRTGRDVLLEVFAFQTQAGGGLIPGTNPIQPTSGVRLDAMDRSLNAAERRLKADAQWIAARYEPKGAIRNGFSALRDTARDVWLAANPVRTLEARTGVAAYAPAIPFVSTGSALLNIWGTVSLTAPGTSPMDKAWGYYFGIGATRDMALAVDGTRSIFWKAGFSQIKGMRGWEWLPRAYNGLGAGLSVAQLGYELGRGDLPMAAAWAPGTAASIYAALPNAVAAGPVVTIGFLLTAGLVTGIGQYRHVKDSNHLEGPLGAYWRGAAPDVDKPESLANCDESAVPYLALNPEIAKAQGVSPEIMIDYLYNLDPGKRDVLIDRALQVKPNGEGEFPVKSKPGETKRGVSDENGIMIDPRIQRSQIGTIEDFRTWTKDWGYSLPSRS</sequence>
<dbReference type="Proteomes" id="UP000549052">
    <property type="component" value="Unassembled WGS sequence"/>
</dbReference>
<dbReference type="AlphaFoldDB" id="A0A839EFZ1"/>
<dbReference type="RefSeq" id="WP_182549737.1">
    <property type="nucleotide sequence ID" value="NZ_JACGXN010000003.1"/>
</dbReference>
<evidence type="ECO:0000313" key="3">
    <source>
        <dbReference type="Proteomes" id="UP000549052"/>
    </source>
</evidence>
<dbReference type="EMBL" id="JACGXN010000003">
    <property type="protein sequence ID" value="MBA8879073.1"/>
    <property type="molecule type" value="Genomic_DNA"/>
</dbReference>
<feature type="region of interest" description="Disordered" evidence="1">
    <location>
        <begin position="1052"/>
        <end position="1071"/>
    </location>
</feature>
<comment type="caution">
    <text evidence="2">The sequence shown here is derived from an EMBL/GenBank/DDBJ whole genome shotgun (WGS) entry which is preliminary data.</text>
</comment>
<keyword evidence="3" id="KW-1185">Reference proteome</keyword>
<feature type="compositionally biased region" description="Basic and acidic residues" evidence="1">
    <location>
        <begin position="1056"/>
        <end position="1070"/>
    </location>
</feature>
<gene>
    <name evidence="2" type="ORF">FHW16_002791</name>
</gene>